<dbReference type="InterPro" id="IPR011055">
    <property type="entry name" value="Dup_hybrid_motif"/>
</dbReference>
<feature type="compositionally biased region" description="Low complexity" evidence="2">
    <location>
        <begin position="94"/>
        <end position="134"/>
    </location>
</feature>
<sequence>MPYRLLLVLTCLSLLLGGCSTGYAPVSERSLGARSSSKGPAPARYRVQRGDTLYSIAFRYGLDYRRVARWNNIDSRYFIYPGQKLRLKPPVAASSQSRPTSRSNSPATAPATSTSSRTVAAAGSTGSAATTRPAKPAKPAKPSAATTGKTSTATAPVRWHWPHSGKIILAFGRGQPANKGLDIAGRSGETVKAAAHGEVVYAGNGLLGYGNLVIINHDKRYLSAYAHNSRIFVREGDKVKAGEKIAEIGKTGATRSMLHFEIRRDGDPVDPLRYLPKR</sequence>
<gene>
    <name evidence="4" type="ORF">GCM10009104_24170</name>
</gene>
<dbReference type="RefSeq" id="WP_343806273.1">
    <property type="nucleotide sequence ID" value="NZ_BAAAET010000003.1"/>
</dbReference>
<dbReference type="CDD" id="cd12797">
    <property type="entry name" value="M23_peptidase"/>
    <property type="match status" value="1"/>
</dbReference>
<dbReference type="EMBL" id="BAAAET010000003">
    <property type="protein sequence ID" value="GAA0695561.1"/>
    <property type="molecule type" value="Genomic_DNA"/>
</dbReference>
<dbReference type="Gene3D" id="2.70.70.10">
    <property type="entry name" value="Glucose Permease (Domain IIA)"/>
    <property type="match status" value="1"/>
</dbReference>
<dbReference type="PROSITE" id="PS51257">
    <property type="entry name" value="PROKAR_LIPOPROTEIN"/>
    <property type="match status" value="1"/>
</dbReference>
<comment type="similarity">
    <text evidence="1">Belongs to the E.coli NlpD/Haemophilus LppB family.</text>
</comment>
<reference evidence="4 5" key="1">
    <citation type="journal article" date="2019" name="Int. J. Syst. Evol. Microbiol.">
        <title>The Global Catalogue of Microorganisms (GCM) 10K type strain sequencing project: providing services to taxonomists for standard genome sequencing and annotation.</title>
        <authorList>
            <consortium name="The Broad Institute Genomics Platform"/>
            <consortium name="The Broad Institute Genome Sequencing Center for Infectious Disease"/>
            <person name="Wu L."/>
            <person name="Ma J."/>
        </authorList>
    </citation>
    <scope>NUCLEOTIDE SEQUENCE [LARGE SCALE GENOMIC DNA]</scope>
    <source>
        <strain evidence="4 5">JCM 15134</strain>
    </source>
</reference>
<feature type="compositionally biased region" description="Low complexity" evidence="2">
    <location>
        <begin position="140"/>
        <end position="156"/>
    </location>
</feature>
<evidence type="ECO:0000256" key="2">
    <source>
        <dbReference type="SAM" id="MobiDB-lite"/>
    </source>
</evidence>
<dbReference type="InterPro" id="IPR018392">
    <property type="entry name" value="LysM"/>
</dbReference>
<feature type="region of interest" description="Disordered" evidence="2">
    <location>
        <begin position="89"/>
        <end position="156"/>
    </location>
</feature>
<keyword evidence="5" id="KW-1185">Reference proteome</keyword>
<dbReference type="PANTHER" id="PTHR21666">
    <property type="entry name" value="PEPTIDASE-RELATED"/>
    <property type="match status" value="1"/>
</dbReference>
<evidence type="ECO:0000313" key="4">
    <source>
        <dbReference type="EMBL" id="GAA0695561.1"/>
    </source>
</evidence>
<evidence type="ECO:0000256" key="1">
    <source>
        <dbReference type="ARBA" id="ARBA00038420"/>
    </source>
</evidence>
<dbReference type="Gene3D" id="3.10.350.10">
    <property type="entry name" value="LysM domain"/>
    <property type="match status" value="1"/>
</dbReference>
<comment type="caution">
    <text evidence="4">The sequence shown here is derived from an EMBL/GenBank/DDBJ whole genome shotgun (WGS) entry which is preliminary data.</text>
</comment>
<proteinExistence type="inferred from homology"/>
<dbReference type="InterPro" id="IPR050570">
    <property type="entry name" value="Cell_wall_metabolism_enzyme"/>
</dbReference>
<accession>A0ABN1I7X9</accession>
<dbReference type="SMART" id="SM00257">
    <property type="entry name" value="LysM"/>
    <property type="match status" value="1"/>
</dbReference>
<dbReference type="SUPFAM" id="SSF51261">
    <property type="entry name" value="Duplicated hybrid motif"/>
    <property type="match status" value="1"/>
</dbReference>
<dbReference type="PANTHER" id="PTHR21666:SF263">
    <property type="entry name" value="MUREIN HYDROLASE ACTIVATOR NLPD"/>
    <property type="match status" value="1"/>
</dbReference>
<dbReference type="Pfam" id="PF01476">
    <property type="entry name" value="LysM"/>
    <property type="match status" value="1"/>
</dbReference>
<name>A0ABN1I7X9_9GAMM</name>
<organism evidence="4 5">
    <name type="scientific">Marinobacterium maritimum</name>
    <dbReference type="NCBI Taxonomy" id="500162"/>
    <lineage>
        <taxon>Bacteria</taxon>
        <taxon>Pseudomonadati</taxon>
        <taxon>Pseudomonadota</taxon>
        <taxon>Gammaproteobacteria</taxon>
        <taxon>Oceanospirillales</taxon>
        <taxon>Oceanospirillaceae</taxon>
        <taxon>Marinobacterium</taxon>
    </lineage>
</organism>
<evidence type="ECO:0000259" key="3">
    <source>
        <dbReference type="PROSITE" id="PS51782"/>
    </source>
</evidence>
<dbReference type="CDD" id="cd00118">
    <property type="entry name" value="LysM"/>
    <property type="match status" value="1"/>
</dbReference>
<dbReference type="Pfam" id="PF01551">
    <property type="entry name" value="Peptidase_M23"/>
    <property type="match status" value="1"/>
</dbReference>
<dbReference type="Proteomes" id="UP001499915">
    <property type="component" value="Unassembled WGS sequence"/>
</dbReference>
<dbReference type="InterPro" id="IPR016047">
    <property type="entry name" value="M23ase_b-sheet_dom"/>
</dbReference>
<evidence type="ECO:0000313" key="5">
    <source>
        <dbReference type="Proteomes" id="UP001499915"/>
    </source>
</evidence>
<dbReference type="PROSITE" id="PS51782">
    <property type="entry name" value="LYSM"/>
    <property type="match status" value="1"/>
</dbReference>
<protein>
    <submittedName>
        <fullName evidence="4">Peptidoglycan DD-metalloendopeptidase family protein</fullName>
    </submittedName>
</protein>
<dbReference type="InterPro" id="IPR036779">
    <property type="entry name" value="LysM_dom_sf"/>
</dbReference>
<feature type="domain" description="LysM" evidence="3">
    <location>
        <begin position="43"/>
        <end position="87"/>
    </location>
</feature>